<organism evidence="6 7">
    <name type="scientific">Colwellia asteriadis</name>
    <dbReference type="NCBI Taxonomy" id="517723"/>
    <lineage>
        <taxon>Bacteria</taxon>
        <taxon>Pseudomonadati</taxon>
        <taxon>Pseudomonadota</taxon>
        <taxon>Gammaproteobacteria</taxon>
        <taxon>Alteromonadales</taxon>
        <taxon>Colwelliaceae</taxon>
        <taxon>Colwellia</taxon>
    </lineage>
</organism>
<keyword evidence="2" id="KW-0805">Transcription regulation</keyword>
<protein>
    <submittedName>
        <fullName evidence="6">LysR family transcriptional regulator</fullName>
    </submittedName>
</protein>
<evidence type="ECO:0000259" key="5">
    <source>
        <dbReference type="PROSITE" id="PS50931"/>
    </source>
</evidence>
<gene>
    <name evidence="6" type="ORF">GCM10009111_12980</name>
</gene>
<dbReference type="InterPro" id="IPR000847">
    <property type="entry name" value="LysR_HTH_N"/>
</dbReference>
<keyword evidence="4" id="KW-0804">Transcription</keyword>
<evidence type="ECO:0000313" key="6">
    <source>
        <dbReference type="EMBL" id="GAA0815128.1"/>
    </source>
</evidence>
<dbReference type="Gene3D" id="1.10.10.10">
    <property type="entry name" value="Winged helix-like DNA-binding domain superfamily/Winged helix DNA-binding domain"/>
    <property type="match status" value="1"/>
</dbReference>
<comment type="similarity">
    <text evidence="1">Belongs to the LysR transcriptional regulatory family.</text>
</comment>
<dbReference type="Pfam" id="PF03466">
    <property type="entry name" value="LysR_substrate"/>
    <property type="match status" value="1"/>
</dbReference>
<feature type="domain" description="HTH lysR-type" evidence="5">
    <location>
        <begin position="5"/>
        <end position="62"/>
    </location>
</feature>
<keyword evidence="3" id="KW-0238">DNA-binding</keyword>
<dbReference type="RefSeq" id="WP_343816425.1">
    <property type="nucleotide sequence ID" value="NZ_BAAAFA010000004.1"/>
</dbReference>
<accession>A0ABN1L5M9</accession>
<evidence type="ECO:0000256" key="3">
    <source>
        <dbReference type="ARBA" id="ARBA00023125"/>
    </source>
</evidence>
<dbReference type="InterPro" id="IPR036390">
    <property type="entry name" value="WH_DNA-bd_sf"/>
</dbReference>
<name>A0ABN1L5M9_9GAMM</name>
<dbReference type="Gene3D" id="3.40.190.290">
    <property type="match status" value="1"/>
</dbReference>
<proteinExistence type="inferred from homology"/>
<keyword evidence="7" id="KW-1185">Reference proteome</keyword>
<evidence type="ECO:0000256" key="1">
    <source>
        <dbReference type="ARBA" id="ARBA00009437"/>
    </source>
</evidence>
<dbReference type="InterPro" id="IPR036388">
    <property type="entry name" value="WH-like_DNA-bd_sf"/>
</dbReference>
<evidence type="ECO:0000313" key="7">
    <source>
        <dbReference type="Proteomes" id="UP001500021"/>
    </source>
</evidence>
<dbReference type="InterPro" id="IPR058163">
    <property type="entry name" value="LysR-type_TF_proteobact-type"/>
</dbReference>
<dbReference type="SUPFAM" id="SSF53850">
    <property type="entry name" value="Periplasmic binding protein-like II"/>
    <property type="match status" value="1"/>
</dbReference>
<dbReference type="SUPFAM" id="SSF46785">
    <property type="entry name" value="Winged helix' DNA-binding domain"/>
    <property type="match status" value="1"/>
</dbReference>
<dbReference type="InterPro" id="IPR005119">
    <property type="entry name" value="LysR_subst-bd"/>
</dbReference>
<sequence length="297" mass="33714">MSKINQLESLKVLKAVVEGGSFTAAAKRLNLTVARVSKSVERLEAELNAKLFIRSTRHMQLTDSGERTYHHAIKLLEQWRGLTDELTETLSEPKGSIRISIPMSWGLCVFSKLLARFMLEYPKITIDVNMSDQYVNVIEGEYDLALRLARQLEDSSLLCKKLKAYQFITCASPDYLAKYGTPSTPEELKNHAGLLYSQQGSKLKWQFIKDNKITDVYINPDLQSNNSALFKETLLAGRGIGLIPEFIIKEELLSGKLQPILSQYTNPSLNLYSLRAPSNMLPMRVRLLIEFIEKQLQ</sequence>
<dbReference type="PROSITE" id="PS50931">
    <property type="entry name" value="HTH_LYSR"/>
    <property type="match status" value="1"/>
</dbReference>
<comment type="caution">
    <text evidence="6">The sequence shown here is derived from an EMBL/GenBank/DDBJ whole genome shotgun (WGS) entry which is preliminary data.</text>
</comment>
<evidence type="ECO:0000256" key="4">
    <source>
        <dbReference type="ARBA" id="ARBA00023163"/>
    </source>
</evidence>
<dbReference type="CDD" id="cd08422">
    <property type="entry name" value="PBP2_CrgA_like"/>
    <property type="match status" value="1"/>
</dbReference>
<dbReference type="Pfam" id="PF00126">
    <property type="entry name" value="HTH_1"/>
    <property type="match status" value="1"/>
</dbReference>
<evidence type="ECO:0000256" key="2">
    <source>
        <dbReference type="ARBA" id="ARBA00023015"/>
    </source>
</evidence>
<dbReference type="PRINTS" id="PR00039">
    <property type="entry name" value="HTHLYSR"/>
</dbReference>
<dbReference type="PANTHER" id="PTHR30537">
    <property type="entry name" value="HTH-TYPE TRANSCRIPTIONAL REGULATOR"/>
    <property type="match status" value="1"/>
</dbReference>
<dbReference type="PANTHER" id="PTHR30537:SF5">
    <property type="entry name" value="HTH-TYPE TRANSCRIPTIONAL ACTIVATOR TTDR-RELATED"/>
    <property type="match status" value="1"/>
</dbReference>
<dbReference type="Proteomes" id="UP001500021">
    <property type="component" value="Unassembled WGS sequence"/>
</dbReference>
<dbReference type="EMBL" id="BAAAFA010000004">
    <property type="protein sequence ID" value="GAA0815128.1"/>
    <property type="molecule type" value="Genomic_DNA"/>
</dbReference>
<reference evidence="6 7" key="1">
    <citation type="journal article" date="2019" name="Int. J. Syst. Evol. Microbiol.">
        <title>The Global Catalogue of Microorganisms (GCM) 10K type strain sequencing project: providing services to taxonomists for standard genome sequencing and annotation.</title>
        <authorList>
            <consortium name="The Broad Institute Genomics Platform"/>
            <consortium name="The Broad Institute Genome Sequencing Center for Infectious Disease"/>
            <person name="Wu L."/>
            <person name="Ma J."/>
        </authorList>
    </citation>
    <scope>NUCLEOTIDE SEQUENCE [LARGE SCALE GENOMIC DNA]</scope>
    <source>
        <strain evidence="6 7">JCM 15608</strain>
    </source>
</reference>